<protein>
    <submittedName>
        <fullName evidence="1">Uncharacterized protein</fullName>
    </submittedName>
</protein>
<dbReference type="Proteomes" id="UP000832011">
    <property type="component" value="Chromosome"/>
</dbReference>
<gene>
    <name evidence="1" type="ORF">LVJ82_15520</name>
</gene>
<reference evidence="1 2" key="1">
    <citation type="journal article" date="2022" name="Res Sq">
        <title>Evolution of multicellular longitudinally dividing oral cavity symbionts (Neisseriaceae).</title>
        <authorList>
            <person name="Nyongesa S."/>
            <person name="Weber P."/>
            <person name="Bernet E."/>
            <person name="Pullido F."/>
            <person name="Nieckarz M."/>
            <person name="Delaby M."/>
            <person name="Nieves C."/>
            <person name="Viehboeck T."/>
            <person name="Krause N."/>
            <person name="Rivera-Millot A."/>
            <person name="Nakamura A."/>
            <person name="Vischer N."/>
            <person name="VanNieuwenhze M."/>
            <person name="Brun Y."/>
            <person name="Cava F."/>
            <person name="Bulgheresi S."/>
            <person name="Veyrier F."/>
        </authorList>
    </citation>
    <scope>NUCLEOTIDE SEQUENCE [LARGE SCALE GENOMIC DNA]</scope>
    <source>
        <strain evidence="1 2">SN4</strain>
    </source>
</reference>
<organism evidence="1 2">
    <name type="scientific">Vitreoscilla massiliensis</name>
    <dbReference type="NCBI Taxonomy" id="1689272"/>
    <lineage>
        <taxon>Bacteria</taxon>
        <taxon>Pseudomonadati</taxon>
        <taxon>Pseudomonadota</taxon>
        <taxon>Betaproteobacteria</taxon>
        <taxon>Neisseriales</taxon>
        <taxon>Neisseriaceae</taxon>
        <taxon>Vitreoscilla</taxon>
    </lineage>
</organism>
<evidence type="ECO:0000313" key="2">
    <source>
        <dbReference type="Proteomes" id="UP000832011"/>
    </source>
</evidence>
<accession>A0ABY4DZC4</accession>
<name>A0ABY4DZC4_9NEIS</name>
<dbReference type="RefSeq" id="WP_058357468.1">
    <property type="nucleotide sequence ID" value="NZ_CABKVG010000010.1"/>
</dbReference>
<sequence length="146" mass="16171">MSVANNVYAMRQSLPTPKQWAAALLEAGFEVVLDSEFVWWEFEGFLPATYQGQEAGFELYVESVDANQLNKRERKHLQGRDTVVTLITHSDMREYVSSMLAAAVLCALSDGLLAEGGETPFIAAPDAIDWARDCEPEIVKLMQADG</sequence>
<proteinExistence type="predicted"/>
<keyword evidence="2" id="KW-1185">Reference proteome</keyword>
<dbReference type="EMBL" id="CP091511">
    <property type="protein sequence ID" value="UOO88846.1"/>
    <property type="molecule type" value="Genomic_DNA"/>
</dbReference>
<evidence type="ECO:0000313" key="1">
    <source>
        <dbReference type="EMBL" id="UOO88846.1"/>
    </source>
</evidence>